<dbReference type="AlphaFoldDB" id="A0A0E9PUS8"/>
<dbReference type="EMBL" id="GBXM01100535">
    <property type="protein sequence ID" value="JAH08042.1"/>
    <property type="molecule type" value="Transcribed_RNA"/>
</dbReference>
<proteinExistence type="predicted"/>
<reference evidence="1" key="1">
    <citation type="submission" date="2014-11" db="EMBL/GenBank/DDBJ databases">
        <authorList>
            <person name="Amaro Gonzalez C."/>
        </authorList>
    </citation>
    <scope>NUCLEOTIDE SEQUENCE</scope>
</reference>
<name>A0A0E9PUS8_ANGAN</name>
<sequence length="54" mass="6112">MVKALVSWLPAVWSCARQPDRRDWQQWSELWGSSASCSLFSDSPGCLWSLILAV</sequence>
<accession>A0A0E9PUS8</accession>
<protein>
    <submittedName>
        <fullName evidence="1">Uncharacterized protein</fullName>
    </submittedName>
</protein>
<organism evidence="1">
    <name type="scientific">Anguilla anguilla</name>
    <name type="common">European freshwater eel</name>
    <name type="synonym">Muraena anguilla</name>
    <dbReference type="NCBI Taxonomy" id="7936"/>
    <lineage>
        <taxon>Eukaryota</taxon>
        <taxon>Metazoa</taxon>
        <taxon>Chordata</taxon>
        <taxon>Craniata</taxon>
        <taxon>Vertebrata</taxon>
        <taxon>Euteleostomi</taxon>
        <taxon>Actinopterygii</taxon>
        <taxon>Neopterygii</taxon>
        <taxon>Teleostei</taxon>
        <taxon>Anguilliformes</taxon>
        <taxon>Anguillidae</taxon>
        <taxon>Anguilla</taxon>
    </lineage>
</organism>
<evidence type="ECO:0000313" key="1">
    <source>
        <dbReference type="EMBL" id="JAH08042.1"/>
    </source>
</evidence>
<reference evidence="1" key="2">
    <citation type="journal article" date="2015" name="Fish Shellfish Immunol.">
        <title>Early steps in the European eel (Anguilla anguilla)-Vibrio vulnificus interaction in the gills: Role of the RtxA13 toxin.</title>
        <authorList>
            <person name="Callol A."/>
            <person name="Pajuelo D."/>
            <person name="Ebbesson L."/>
            <person name="Teles M."/>
            <person name="MacKenzie S."/>
            <person name="Amaro C."/>
        </authorList>
    </citation>
    <scope>NUCLEOTIDE SEQUENCE</scope>
</reference>